<organism evidence="1 2">
    <name type="scientific">Mycena chlorophos</name>
    <name type="common">Agaric fungus</name>
    <name type="synonym">Agaricus chlorophos</name>
    <dbReference type="NCBI Taxonomy" id="658473"/>
    <lineage>
        <taxon>Eukaryota</taxon>
        <taxon>Fungi</taxon>
        <taxon>Dikarya</taxon>
        <taxon>Basidiomycota</taxon>
        <taxon>Agaricomycotina</taxon>
        <taxon>Agaricomycetes</taxon>
        <taxon>Agaricomycetidae</taxon>
        <taxon>Agaricales</taxon>
        <taxon>Marasmiineae</taxon>
        <taxon>Mycenaceae</taxon>
        <taxon>Mycena</taxon>
    </lineage>
</organism>
<keyword evidence="2" id="KW-1185">Reference proteome</keyword>
<accession>A0ABQ0KXH9</accession>
<evidence type="ECO:0000313" key="1">
    <source>
        <dbReference type="EMBL" id="GAT43540.1"/>
    </source>
</evidence>
<name>A0ABQ0KXH9_MYCCL</name>
<protein>
    <submittedName>
        <fullName evidence="1">Uncharacterized protein</fullName>
    </submittedName>
</protein>
<gene>
    <name evidence="1" type="ORF">MCHLO_01216</name>
</gene>
<dbReference type="EMBL" id="DF839158">
    <property type="protein sequence ID" value="GAT43540.1"/>
    <property type="molecule type" value="Genomic_DNA"/>
</dbReference>
<sequence length="155" mass="17609">MFDDLYYESKPYKQILEFRRWTTPSANGEWGQICVHYSLIVGPTQLRCDELSWINDSSQPTIAIERGAVVRFVVQLQRVDQPISVASDGEVLLWRVSWKITARHICRLLSLSRSTGLESPNEVIATPQDEEKHDSALLRMPQPRSSTALNAILVA</sequence>
<reference evidence="1" key="1">
    <citation type="submission" date="2014-09" db="EMBL/GenBank/DDBJ databases">
        <title>Genome sequence of the luminous mushroom Mycena chlorophos for searching fungal bioluminescence genes.</title>
        <authorList>
            <person name="Tanaka Y."/>
            <person name="Kasuga D."/>
            <person name="Oba Y."/>
            <person name="Hase S."/>
            <person name="Sato K."/>
            <person name="Oba Y."/>
            <person name="Sakakibara Y."/>
        </authorList>
    </citation>
    <scope>NUCLEOTIDE SEQUENCE</scope>
</reference>
<dbReference type="Proteomes" id="UP000815677">
    <property type="component" value="Unassembled WGS sequence"/>
</dbReference>
<proteinExistence type="predicted"/>
<evidence type="ECO:0000313" key="2">
    <source>
        <dbReference type="Proteomes" id="UP000815677"/>
    </source>
</evidence>